<name>A0A0L0G1K8_9EUKA</name>
<evidence type="ECO:0000313" key="3">
    <source>
        <dbReference type="Proteomes" id="UP000054560"/>
    </source>
</evidence>
<dbReference type="Proteomes" id="UP000054560">
    <property type="component" value="Unassembled WGS sequence"/>
</dbReference>
<proteinExistence type="predicted"/>
<evidence type="ECO:0000256" key="1">
    <source>
        <dbReference type="SAM" id="MobiDB-lite"/>
    </source>
</evidence>
<evidence type="ECO:0000313" key="2">
    <source>
        <dbReference type="EMBL" id="KNC83027.1"/>
    </source>
</evidence>
<reference evidence="2 3" key="1">
    <citation type="submission" date="2011-02" db="EMBL/GenBank/DDBJ databases">
        <title>The Genome Sequence of Sphaeroforma arctica JP610.</title>
        <authorList>
            <consortium name="The Broad Institute Genome Sequencing Platform"/>
            <person name="Russ C."/>
            <person name="Cuomo C."/>
            <person name="Young S.K."/>
            <person name="Zeng Q."/>
            <person name="Gargeya S."/>
            <person name="Alvarado L."/>
            <person name="Berlin A."/>
            <person name="Chapman S.B."/>
            <person name="Chen Z."/>
            <person name="Freedman E."/>
            <person name="Gellesch M."/>
            <person name="Goldberg J."/>
            <person name="Griggs A."/>
            <person name="Gujja S."/>
            <person name="Heilman E."/>
            <person name="Heiman D."/>
            <person name="Howarth C."/>
            <person name="Mehta T."/>
            <person name="Neiman D."/>
            <person name="Pearson M."/>
            <person name="Roberts A."/>
            <person name="Saif S."/>
            <person name="Shea T."/>
            <person name="Shenoy N."/>
            <person name="Sisk P."/>
            <person name="Stolte C."/>
            <person name="Sykes S."/>
            <person name="White J."/>
            <person name="Yandava C."/>
            <person name="Burger G."/>
            <person name="Gray M.W."/>
            <person name="Holland P.W.H."/>
            <person name="King N."/>
            <person name="Lang F.B.F."/>
            <person name="Roger A.J."/>
            <person name="Ruiz-Trillo I."/>
            <person name="Haas B."/>
            <person name="Nusbaum C."/>
            <person name="Birren B."/>
        </authorList>
    </citation>
    <scope>NUCLEOTIDE SEQUENCE [LARGE SCALE GENOMIC DNA]</scope>
    <source>
        <strain evidence="2 3">JP610</strain>
    </source>
</reference>
<dbReference type="RefSeq" id="XP_014156929.1">
    <property type="nucleotide sequence ID" value="XM_014301454.1"/>
</dbReference>
<organism evidence="2 3">
    <name type="scientific">Sphaeroforma arctica JP610</name>
    <dbReference type="NCBI Taxonomy" id="667725"/>
    <lineage>
        <taxon>Eukaryota</taxon>
        <taxon>Ichthyosporea</taxon>
        <taxon>Ichthyophonida</taxon>
        <taxon>Sphaeroforma</taxon>
    </lineage>
</organism>
<protein>
    <submittedName>
        <fullName evidence="2">Uncharacterized protein</fullName>
    </submittedName>
</protein>
<dbReference type="AlphaFoldDB" id="A0A0L0G1K8"/>
<accession>A0A0L0G1K8</accession>
<gene>
    <name evidence="2" type="ORF">SARC_04698</name>
</gene>
<sequence>MDHRKFISPVVKKKRALVAAKKNKKEQSGQAVTRPNFPPVRNAGAVGGVWMYTPTGPEGKEGEIEPATASSGASRSSVVLMVATVVPSMEQKLKYNSEQAQWQEIHQQKNIDYGHWRLAIATLGTLQPTGVMNIGVVVK</sequence>
<feature type="region of interest" description="Disordered" evidence="1">
    <location>
        <begin position="17"/>
        <end position="70"/>
    </location>
</feature>
<keyword evidence="3" id="KW-1185">Reference proteome</keyword>
<dbReference type="EMBL" id="KQ241870">
    <property type="protein sequence ID" value="KNC83027.1"/>
    <property type="molecule type" value="Genomic_DNA"/>
</dbReference>
<dbReference type="GeneID" id="25905202"/>